<feature type="transmembrane region" description="Helical" evidence="1">
    <location>
        <begin position="14"/>
        <end position="42"/>
    </location>
</feature>
<keyword evidence="3" id="KW-1185">Reference proteome</keyword>
<keyword evidence="1" id="KW-1133">Transmembrane helix</keyword>
<gene>
    <name evidence="2" type="ORF">CLF_112824</name>
</gene>
<organism evidence="2 3">
    <name type="scientific">Clonorchis sinensis</name>
    <name type="common">Chinese liver fluke</name>
    <dbReference type="NCBI Taxonomy" id="79923"/>
    <lineage>
        <taxon>Eukaryota</taxon>
        <taxon>Metazoa</taxon>
        <taxon>Spiralia</taxon>
        <taxon>Lophotrochozoa</taxon>
        <taxon>Platyhelminthes</taxon>
        <taxon>Trematoda</taxon>
        <taxon>Digenea</taxon>
        <taxon>Opisthorchiida</taxon>
        <taxon>Opisthorchiata</taxon>
        <taxon>Opisthorchiidae</taxon>
        <taxon>Clonorchis</taxon>
    </lineage>
</organism>
<reference key="2">
    <citation type="submission" date="2011-10" db="EMBL/GenBank/DDBJ databases">
        <title>The genome and transcriptome sequence of Clonorchis sinensis provide insights into the carcinogenic liver fluke.</title>
        <authorList>
            <person name="Wang X."/>
            <person name="Huang Y."/>
            <person name="Chen W."/>
            <person name="Liu H."/>
            <person name="Guo L."/>
            <person name="Chen Y."/>
            <person name="Luo F."/>
            <person name="Zhou W."/>
            <person name="Sun J."/>
            <person name="Mao Q."/>
            <person name="Liang P."/>
            <person name="Zhou C."/>
            <person name="Tian Y."/>
            <person name="Men J."/>
            <person name="Lv X."/>
            <person name="Huang L."/>
            <person name="Zhou J."/>
            <person name="Hu Y."/>
            <person name="Li R."/>
            <person name="Zhang F."/>
            <person name="Lei H."/>
            <person name="Li X."/>
            <person name="Hu X."/>
            <person name="Liang C."/>
            <person name="Xu J."/>
            <person name="Wu Z."/>
            <person name="Yu X."/>
        </authorList>
    </citation>
    <scope>NUCLEOTIDE SEQUENCE</scope>
    <source>
        <strain>Henan</strain>
    </source>
</reference>
<accession>G7YX30</accession>
<feature type="non-terminal residue" evidence="2">
    <location>
        <position position="1"/>
    </location>
</feature>
<proteinExistence type="predicted"/>
<name>G7YX30_CLOSI</name>
<dbReference type="AlphaFoldDB" id="G7YX30"/>
<sequence length="582" mass="64920">GCVPKVEEFIQENLVAMGVCVFIFALIQLICMTFAICVVQALRKGEGETALKPKYIRTTTKEATVTVAQGIHGFQFIKVLTEFQFVEPLTQSIPHLASRPNTTGNSAKTCVHLLNYLHREHTNSSGAKNAKDARPPDPKPAALAQLEDVHGIDPHCETVSSKTLEIQRMWLRKTVVPIQASSEFNFKPTRRNIVFIKLLKTLQQPTTNFALHMVHHIGVVTEFPLNFNRSFPDFCDEHRGSTLSGPDLLNGRRPVTLTHSIHITIETTKTTEDLLGRILLADSLCRTALQRSSLQRVITTNLISPQNSVIRLGKRQTIIGCEAKGKIINHLVFGIGIGHLVCRLLLNGSCGCYTRSDLLRYLINRMAHTCVANMLSCRNKVGENQPQNFLVPEHTSSAEPLRWVGFRQVNRIQSSSATAFPPESMPQRRSPNLFTPVASSHPFAPKLHVCIDPSDADIFRFSVNLMSQLGPNLFSGSKTGLNVLLTVLKDNLKGPLTIHLEKYQSTLKLFQCSTVQNELKSRLVSPNAINFSDSSNVPNPPYQNANTISFKLWGRIPIENFRTLTYYAHRCDFNPCGAREKA</sequence>
<reference evidence="2" key="1">
    <citation type="journal article" date="2011" name="Genome Biol.">
        <title>The draft genome of the carcinogenic human liver fluke Clonorchis sinensis.</title>
        <authorList>
            <person name="Wang X."/>
            <person name="Chen W."/>
            <person name="Huang Y."/>
            <person name="Sun J."/>
            <person name="Men J."/>
            <person name="Liu H."/>
            <person name="Luo F."/>
            <person name="Guo L."/>
            <person name="Lv X."/>
            <person name="Deng C."/>
            <person name="Zhou C."/>
            <person name="Fan Y."/>
            <person name="Li X."/>
            <person name="Huang L."/>
            <person name="Hu Y."/>
            <person name="Liang C."/>
            <person name="Hu X."/>
            <person name="Xu J."/>
            <person name="Yu X."/>
        </authorList>
    </citation>
    <scope>NUCLEOTIDE SEQUENCE [LARGE SCALE GENOMIC DNA]</scope>
    <source>
        <strain evidence="2">Henan</strain>
    </source>
</reference>
<dbReference type="Proteomes" id="UP000008909">
    <property type="component" value="Unassembled WGS sequence"/>
</dbReference>
<dbReference type="EMBL" id="DF144803">
    <property type="protein sequence ID" value="GAA57510.1"/>
    <property type="molecule type" value="Genomic_DNA"/>
</dbReference>
<keyword evidence="1" id="KW-0812">Transmembrane</keyword>
<protein>
    <submittedName>
        <fullName evidence="2">Tetraspanin</fullName>
    </submittedName>
</protein>
<keyword evidence="1" id="KW-0472">Membrane</keyword>
<evidence type="ECO:0000313" key="2">
    <source>
        <dbReference type="EMBL" id="GAA57510.1"/>
    </source>
</evidence>
<evidence type="ECO:0000313" key="3">
    <source>
        <dbReference type="Proteomes" id="UP000008909"/>
    </source>
</evidence>
<evidence type="ECO:0000256" key="1">
    <source>
        <dbReference type="SAM" id="Phobius"/>
    </source>
</evidence>